<evidence type="ECO:0000256" key="2">
    <source>
        <dbReference type="ARBA" id="ARBA00022801"/>
    </source>
</evidence>
<dbReference type="PANTHER" id="PTHR42715:SF10">
    <property type="entry name" value="BETA-GLUCOSIDASE"/>
    <property type="match status" value="1"/>
</dbReference>
<dbReference type="GO" id="GO:0008422">
    <property type="term" value="F:beta-glucosidase activity"/>
    <property type="evidence" value="ECO:0007669"/>
    <property type="project" value="UniProtKB-ARBA"/>
</dbReference>
<evidence type="ECO:0000259" key="6">
    <source>
        <dbReference type="SMART" id="SM01217"/>
    </source>
</evidence>
<dbReference type="GO" id="GO:0005975">
    <property type="term" value="P:carbohydrate metabolic process"/>
    <property type="evidence" value="ECO:0007669"/>
    <property type="project" value="InterPro"/>
</dbReference>
<gene>
    <name evidence="7" type="ORF">E5356_00550</name>
</gene>
<protein>
    <submittedName>
        <fullName evidence="7">Glycosyl hydrolase</fullName>
    </submittedName>
</protein>
<feature type="chain" id="PRO_5020316718" evidence="5">
    <location>
        <begin position="23"/>
        <end position="750"/>
    </location>
</feature>
<dbReference type="PRINTS" id="PR00133">
    <property type="entry name" value="GLHYDRLASE3"/>
</dbReference>
<dbReference type="Gene3D" id="2.60.40.10">
    <property type="entry name" value="Immunoglobulins"/>
    <property type="match status" value="1"/>
</dbReference>
<evidence type="ECO:0000313" key="8">
    <source>
        <dbReference type="Proteomes" id="UP000305751"/>
    </source>
</evidence>
<keyword evidence="2 4" id="KW-0378">Hydrolase</keyword>
<evidence type="ECO:0000313" key="7">
    <source>
        <dbReference type="EMBL" id="TGY08753.1"/>
    </source>
</evidence>
<dbReference type="PANTHER" id="PTHR42715">
    <property type="entry name" value="BETA-GLUCOSIDASE"/>
    <property type="match status" value="1"/>
</dbReference>
<dbReference type="Pfam" id="PF00933">
    <property type="entry name" value="Glyco_hydro_3"/>
    <property type="match status" value="1"/>
</dbReference>
<dbReference type="SUPFAM" id="SSF52279">
    <property type="entry name" value="Beta-D-glucan exohydrolase, C-terminal domain"/>
    <property type="match status" value="1"/>
</dbReference>
<evidence type="ECO:0000256" key="1">
    <source>
        <dbReference type="ARBA" id="ARBA00005336"/>
    </source>
</evidence>
<dbReference type="SMART" id="SM01217">
    <property type="entry name" value="Fn3_like"/>
    <property type="match status" value="1"/>
</dbReference>
<sequence>MNMKLKTMLLGLSVMTALSAFAQKPVYLDTGKPIEERVKDALNRMTLEEKVKMIHAQSKFSSAGVPRLGIPEVWATDGPHGIRPEVLWDEWDQAGWTNDSCIAYPALTCLSATWNPEMSHLYGKSIGEEARYRKKDILLGPGVNIYRTPLNGRNFEYMGEDPYLSATMVVPYIKGVQENGVAACVKHYALNNQEFNRHTTNVQLSDRALYEIYLPAFKAAVQEGGTWSIMGSYNLYQGQHACHNKRLLKDILRDEWGFDGVVVSDWGGVHNTEQAIRNGMDLEFGSWTNGLSAGTRNAYDNYYLAFPYLKLIKEGKVGTKELDEKVINILRLIFRTSMDPYKPFGSLGSPEHGQAGRKIAEEGIVLLQNKNNVLPVDLNKTKKIAVIGENAIKMMTVGGGSSSLKVKYEISPLDGLKNRVGSQAEVVYARGYVGDPTGEYNGVKTGQDLKDDRSEDELLAEALQVAKDADYVIFFGGLNKSNHQDCEDSDRASLGLPYAQDRVISELAKVNKKLIVVNISGNAVAMPWVNDVPAIVQGWFLGSEAGTALASVLVGDTNPSGKLPFTFPAKLEDVGAHKLGEYPGNKEELAKSKHRGDTINETYHEDIFVGYRWADKEKIKPLFPFGHGLSYTTFVYGKPSADKKTMTADDTISFTVNVKNTGTREGQEVVQLYISDKKSSLPRPVKELKAFQKVRLAPGEEKEVTLTVDKKALSFFDDGKHEWVAEPGKFEAVIGSSSRDIRGIVSFELK</sequence>
<dbReference type="InterPro" id="IPR036881">
    <property type="entry name" value="Glyco_hydro_3_C_sf"/>
</dbReference>
<feature type="domain" description="Fibronectin type III-like" evidence="6">
    <location>
        <begin position="668"/>
        <end position="738"/>
    </location>
</feature>
<dbReference type="Pfam" id="PF14310">
    <property type="entry name" value="Fn3-like"/>
    <property type="match status" value="1"/>
</dbReference>
<dbReference type="Gene3D" id="3.20.20.300">
    <property type="entry name" value="Glycoside hydrolase, family 3, N-terminal domain"/>
    <property type="match status" value="1"/>
</dbReference>
<dbReference type="InterPro" id="IPR026891">
    <property type="entry name" value="Fn3-like"/>
</dbReference>
<evidence type="ECO:0000256" key="3">
    <source>
        <dbReference type="ARBA" id="ARBA00023277"/>
    </source>
</evidence>
<dbReference type="InterPro" id="IPR019800">
    <property type="entry name" value="Glyco_hydro_3_AS"/>
</dbReference>
<dbReference type="AlphaFoldDB" id="A0A4S2B4L4"/>
<keyword evidence="4" id="KW-0326">Glycosidase</keyword>
<dbReference type="InterPro" id="IPR013783">
    <property type="entry name" value="Ig-like_fold"/>
</dbReference>
<dbReference type="PROSITE" id="PS00775">
    <property type="entry name" value="GLYCOSYL_HYDROL_F3"/>
    <property type="match status" value="1"/>
</dbReference>
<dbReference type="FunFam" id="2.60.40.10:FF:000495">
    <property type="entry name" value="Periplasmic beta-glucosidase"/>
    <property type="match status" value="1"/>
</dbReference>
<name>A0A4S2B4L4_9BACE</name>
<dbReference type="InterPro" id="IPR036962">
    <property type="entry name" value="Glyco_hydro_3_N_sf"/>
</dbReference>
<dbReference type="Proteomes" id="UP000305751">
    <property type="component" value="Unassembled WGS sequence"/>
</dbReference>
<dbReference type="Gene3D" id="3.40.50.1700">
    <property type="entry name" value="Glycoside hydrolase family 3 C-terminal domain"/>
    <property type="match status" value="1"/>
</dbReference>
<evidence type="ECO:0000256" key="5">
    <source>
        <dbReference type="SAM" id="SignalP"/>
    </source>
</evidence>
<keyword evidence="3" id="KW-0119">Carbohydrate metabolism</keyword>
<evidence type="ECO:0000256" key="4">
    <source>
        <dbReference type="RuleBase" id="RU361161"/>
    </source>
</evidence>
<dbReference type="InterPro" id="IPR050288">
    <property type="entry name" value="Cellulose_deg_GH3"/>
</dbReference>
<dbReference type="SUPFAM" id="SSF51445">
    <property type="entry name" value="(Trans)glycosidases"/>
    <property type="match status" value="1"/>
</dbReference>
<keyword evidence="5" id="KW-0732">Signal</keyword>
<feature type="signal peptide" evidence="5">
    <location>
        <begin position="1"/>
        <end position="22"/>
    </location>
</feature>
<dbReference type="Pfam" id="PF01915">
    <property type="entry name" value="Glyco_hydro_3_C"/>
    <property type="match status" value="1"/>
</dbReference>
<dbReference type="InterPro" id="IPR001764">
    <property type="entry name" value="Glyco_hydro_3_N"/>
</dbReference>
<comment type="caution">
    <text evidence="7">The sequence shown here is derived from an EMBL/GenBank/DDBJ whole genome shotgun (WGS) entry which is preliminary data.</text>
</comment>
<proteinExistence type="inferred from homology"/>
<organism evidence="7 8">
    <name type="scientific">Bacteroides acidifaciens</name>
    <dbReference type="NCBI Taxonomy" id="85831"/>
    <lineage>
        <taxon>Bacteria</taxon>
        <taxon>Pseudomonadati</taxon>
        <taxon>Bacteroidota</taxon>
        <taxon>Bacteroidia</taxon>
        <taxon>Bacteroidales</taxon>
        <taxon>Bacteroidaceae</taxon>
        <taxon>Bacteroides</taxon>
    </lineage>
</organism>
<keyword evidence="8" id="KW-1185">Reference proteome</keyword>
<dbReference type="InterPro" id="IPR002772">
    <property type="entry name" value="Glyco_hydro_3_C"/>
</dbReference>
<accession>A0A4S2B4L4</accession>
<reference evidence="7 8" key="1">
    <citation type="submission" date="2019-04" db="EMBL/GenBank/DDBJ databases">
        <title>Microbes associate with the intestines of laboratory mice.</title>
        <authorList>
            <person name="Navarre W."/>
            <person name="Wong E."/>
            <person name="Huang K."/>
            <person name="Tropini C."/>
            <person name="Ng K."/>
            <person name="Yu B."/>
        </authorList>
    </citation>
    <scope>NUCLEOTIDE SEQUENCE [LARGE SCALE GENOMIC DNA]</scope>
    <source>
        <strain evidence="7 8">NM70_E10</strain>
    </source>
</reference>
<dbReference type="InterPro" id="IPR017853">
    <property type="entry name" value="GH"/>
</dbReference>
<comment type="similarity">
    <text evidence="1 4">Belongs to the glycosyl hydrolase 3 family.</text>
</comment>
<dbReference type="EMBL" id="SRZA01000001">
    <property type="protein sequence ID" value="TGY08753.1"/>
    <property type="molecule type" value="Genomic_DNA"/>
</dbReference>